<protein>
    <submittedName>
        <fullName evidence="2">Unannotated protein</fullName>
    </submittedName>
</protein>
<dbReference type="InterPro" id="IPR012925">
    <property type="entry name" value="TipAS_dom"/>
</dbReference>
<name>A0A6J5YZ84_9ZZZZ</name>
<evidence type="ECO:0000259" key="1">
    <source>
        <dbReference type="Pfam" id="PF07739"/>
    </source>
</evidence>
<accession>A0A6J5YZ84</accession>
<dbReference type="SUPFAM" id="SSF89082">
    <property type="entry name" value="Antibiotic binding domain of TipA-like multidrug resistance regulators"/>
    <property type="match status" value="1"/>
</dbReference>
<feature type="domain" description="TipAS antibiotic-recognition" evidence="1">
    <location>
        <begin position="7"/>
        <end position="120"/>
    </location>
</feature>
<dbReference type="Gene3D" id="1.10.490.50">
    <property type="entry name" value="Antibiotic binding domain of TipA-like multidrug resistance regulators"/>
    <property type="match status" value="1"/>
</dbReference>
<dbReference type="EMBL" id="CAESAC010000039">
    <property type="protein sequence ID" value="CAB4334257.1"/>
    <property type="molecule type" value="Genomic_DNA"/>
</dbReference>
<gene>
    <name evidence="2" type="ORF">UFOPK4028_00422</name>
</gene>
<dbReference type="Pfam" id="PF07739">
    <property type="entry name" value="TipAS"/>
    <property type="match status" value="1"/>
</dbReference>
<evidence type="ECO:0000313" key="2">
    <source>
        <dbReference type="EMBL" id="CAB4334257.1"/>
    </source>
</evidence>
<sequence>MIANNSYAKEAESRWPKEYVESNLKLKSMSKADQKKLFELGDENIKNVADAFVMQKAASSNEVQSLIKVHYNWVSVFWKPNKDAYIGLGKMYVEDPRFSINYDKYAPGCAEFMAEAMQIYAQENLTN</sequence>
<dbReference type="InterPro" id="IPR036244">
    <property type="entry name" value="TipA-like_antibiotic-bd"/>
</dbReference>
<dbReference type="AlphaFoldDB" id="A0A6J5YZ84"/>
<reference evidence="2" key="1">
    <citation type="submission" date="2020-05" db="EMBL/GenBank/DDBJ databases">
        <authorList>
            <person name="Chiriac C."/>
            <person name="Salcher M."/>
            <person name="Ghai R."/>
            <person name="Kavagutti S V."/>
        </authorList>
    </citation>
    <scope>NUCLEOTIDE SEQUENCE</scope>
</reference>
<proteinExistence type="predicted"/>
<organism evidence="2">
    <name type="scientific">freshwater metagenome</name>
    <dbReference type="NCBI Taxonomy" id="449393"/>
    <lineage>
        <taxon>unclassified sequences</taxon>
        <taxon>metagenomes</taxon>
        <taxon>ecological metagenomes</taxon>
    </lineage>
</organism>